<organism evidence="2 3">
    <name type="scientific">Dreissena polymorpha</name>
    <name type="common">Zebra mussel</name>
    <name type="synonym">Mytilus polymorpha</name>
    <dbReference type="NCBI Taxonomy" id="45954"/>
    <lineage>
        <taxon>Eukaryota</taxon>
        <taxon>Metazoa</taxon>
        <taxon>Spiralia</taxon>
        <taxon>Lophotrochozoa</taxon>
        <taxon>Mollusca</taxon>
        <taxon>Bivalvia</taxon>
        <taxon>Autobranchia</taxon>
        <taxon>Heteroconchia</taxon>
        <taxon>Euheterodonta</taxon>
        <taxon>Imparidentia</taxon>
        <taxon>Neoheterodontei</taxon>
        <taxon>Myida</taxon>
        <taxon>Dreissenoidea</taxon>
        <taxon>Dreissenidae</taxon>
        <taxon>Dreissena</taxon>
    </lineage>
</organism>
<accession>A0A9D3XZR7</accession>
<dbReference type="AlphaFoldDB" id="A0A9D3XZR7"/>
<protein>
    <submittedName>
        <fullName evidence="2">Uncharacterized protein</fullName>
    </submittedName>
</protein>
<reference evidence="2" key="2">
    <citation type="submission" date="2020-11" db="EMBL/GenBank/DDBJ databases">
        <authorList>
            <person name="McCartney M.A."/>
            <person name="Auch B."/>
            <person name="Kono T."/>
            <person name="Mallez S."/>
            <person name="Becker A."/>
            <person name="Gohl D.M."/>
            <person name="Silverstein K.A.T."/>
            <person name="Koren S."/>
            <person name="Bechman K.B."/>
            <person name="Herman A."/>
            <person name="Abrahante J.E."/>
            <person name="Garbe J."/>
        </authorList>
    </citation>
    <scope>NUCLEOTIDE SEQUENCE</scope>
    <source>
        <strain evidence="2">Duluth1</strain>
        <tissue evidence="2">Whole animal</tissue>
    </source>
</reference>
<comment type="caution">
    <text evidence="2">The sequence shown here is derived from an EMBL/GenBank/DDBJ whole genome shotgun (WGS) entry which is preliminary data.</text>
</comment>
<gene>
    <name evidence="2" type="ORF">DPMN_191867</name>
</gene>
<proteinExistence type="predicted"/>
<evidence type="ECO:0000313" key="3">
    <source>
        <dbReference type="Proteomes" id="UP000828390"/>
    </source>
</evidence>
<name>A0A9D3XZR7_DREPO</name>
<keyword evidence="3" id="KW-1185">Reference proteome</keyword>
<feature type="region of interest" description="Disordered" evidence="1">
    <location>
        <begin position="142"/>
        <end position="163"/>
    </location>
</feature>
<reference evidence="2" key="1">
    <citation type="journal article" date="2019" name="bioRxiv">
        <title>The Genome of the Zebra Mussel, Dreissena polymorpha: A Resource for Invasive Species Research.</title>
        <authorList>
            <person name="McCartney M.A."/>
            <person name="Auch B."/>
            <person name="Kono T."/>
            <person name="Mallez S."/>
            <person name="Zhang Y."/>
            <person name="Obille A."/>
            <person name="Becker A."/>
            <person name="Abrahante J.E."/>
            <person name="Garbe J."/>
            <person name="Badalamenti J.P."/>
            <person name="Herman A."/>
            <person name="Mangelson H."/>
            <person name="Liachko I."/>
            <person name="Sullivan S."/>
            <person name="Sone E.D."/>
            <person name="Koren S."/>
            <person name="Silverstein K.A.T."/>
            <person name="Beckman K.B."/>
            <person name="Gohl D.M."/>
        </authorList>
    </citation>
    <scope>NUCLEOTIDE SEQUENCE</scope>
    <source>
        <strain evidence="2">Duluth1</strain>
        <tissue evidence="2">Whole animal</tissue>
    </source>
</reference>
<evidence type="ECO:0000256" key="1">
    <source>
        <dbReference type="SAM" id="MobiDB-lite"/>
    </source>
</evidence>
<dbReference type="Proteomes" id="UP000828390">
    <property type="component" value="Unassembled WGS sequence"/>
</dbReference>
<sequence length="208" mass="22394">MGGNAITRYEVCALACRAYTSTLTASNIQAAFRKSGVFPLNPNVISPLDLATSTAFKTNNSTQAFPEKSDESFFQTKGGQILKNVQQKKPRNTLSKVVGGRAITESPVVGAIKLHLKSQSKQCADVEQCIISSAVPSTSGLRVKRKQPPVEEVVSSDSDDSDLEESDKCIICKLFYPPCSDTKLSFINIVSGMSTFDIVYANQSTKAG</sequence>
<evidence type="ECO:0000313" key="2">
    <source>
        <dbReference type="EMBL" id="KAH3690253.1"/>
    </source>
</evidence>
<dbReference type="EMBL" id="JAIWYP010000071">
    <property type="protein sequence ID" value="KAH3690253.1"/>
    <property type="molecule type" value="Genomic_DNA"/>
</dbReference>